<evidence type="ECO:0008006" key="14">
    <source>
        <dbReference type="Google" id="ProtNLM"/>
    </source>
</evidence>
<proteinExistence type="predicted"/>
<keyword evidence="7" id="KW-0862">Zinc</keyword>
<evidence type="ECO:0000256" key="4">
    <source>
        <dbReference type="ARBA" id="ARBA00022679"/>
    </source>
</evidence>
<dbReference type="SMART" id="SM00317">
    <property type="entry name" value="SET"/>
    <property type="match status" value="1"/>
</dbReference>
<feature type="domain" description="Post-SET" evidence="11">
    <location>
        <begin position="470"/>
        <end position="486"/>
    </location>
</feature>
<accession>A0ABR1KBT1</accession>
<evidence type="ECO:0000259" key="10">
    <source>
        <dbReference type="PROSITE" id="PS50867"/>
    </source>
</evidence>
<evidence type="ECO:0000259" key="11">
    <source>
        <dbReference type="PROSITE" id="PS50868"/>
    </source>
</evidence>
<dbReference type="EMBL" id="JBBPHU010000012">
    <property type="protein sequence ID" value="KAK7511662.1"/>
    <property type="molecule type" value="Genomic_DNA"/>
</dbReference>
<dbReference type="PANTHER" id="PTHR46223">
    <property type="entry name" value="HISTONE-LYSINE N-METHYLTRANSFERASE SUV39H"/>
    <property type="match status" value="1"/>
</dbReference>
<evidence type="ECO:0000313" key="12">
    <source>
        <dbReference type="EMBL" id="KAK7511662.1"/>
    </source>
</evidence>
<evidence type="ECO:0000256" key="6">
    <source>
        <dbReference type="ARBA" id="ARBA00022723"/>
    </source>
</evidence>
<feature type="domain" description="Pre-SET" evidence="10">
    <location>
        <begin position="212"/>
        <end position="317"/>
    </location>
</feature>
<dbReference type="InterPro" id="IPR003616">
    <property type="entry name" value="Post-SET_dom"/>
</dbReference>
<protein>
    <recommendedName>
        <fullName evidence="14">SET domain-containing protein</fullName>
    </recommendedName>
</protein>
<keyword evidence="3" id="KW-0489">Methyltransferase</keyword>
<dbReference type="InterPro" id="IPR050973">
    <property type="entry name" value="H3K9_Histone-Lys_N-MTase"/>
</dbReference>
<dbReference type="SMART" id="SM00468">
    <property type="entry name" value="PreSET"/>
    <property type="match status" value="1"/>
</dbReference>
<evidence type="ECO:0000256" key="8">
    <source>
        <dbReference type="SAM" id="MobiDB-lite"/>
    </source>
</evidence>
<keyword evidence="2" id="KW-0158">Chromosome</keyword>
<dbReference type="Pfam" id="PF05033">
    <property type="entry name" value="Pre-SET"/>
    <property type="match status" value="1"/>
</dbReference>
<reference evidence="12 13" key="1">
    <citation type="submission" date="2024-04" db="EMBL/GenBank/DDBJ databases">
        <title>Phyllosticta paracitricarpa is synonymous to the EU quarantine fungus P. citricarpa based on phylogenomic analyses.</title>
        <authorList>
            <consortium name="Lawrence Berkeley National Laboratory"/>
            <person name="Van Ingen-Buijs V.A."/>
            <person name="Van Westerhoven A.C."/>
            <person name="Haridas S."/>
            <person name="Skiadas P."/>
            <person name="Martin F."/>
            <person name="Groenewald J.Z."/>
            <person name="Crous P.W."/>
            <person name="Seidl M.F."/>
        </authorList>
    </citation>
    <scope>NUCLEOTIDE SEQUENCE [LARGE SCALE GENOMIC DNA]</scope>
    <source>
        <strain evidence="12 13">CBS 123371</strain>
    </source>
</reference>
<evidence type="ECO:0000256" key="7">
    <source>
        <dbReference type="ARBA" id="ARBA00022833"/>
    </source>
</evidence>
<evidence type="ECO:0000313" key="13">
    <source>
        <dbReference type="Proteomes" id="UP001363622"/>
    </source>
</evidence>
<keyword evidence="6" id="KW-0479">Metal-binding</keyword>
<dbReference type="InterPro" id="IPR046341">
    <property type="entry name" value="SET_dom_sf"/>
</dbReference>
<dbReference type="PROSITE" id="PS50868">
    <property type="entry name" value="POST_SET"/>
    <property type="match status" value="1"/>
</dbReference>
<dbReference type="InterPro" id="IPR001214">
    <property type="entry name" value="SET_dom"/>
</dbReference>
<evidence type="ECO:0000256" key="3">
    <source>
        <dbReference type="ARBA" id="ARBA00022603"/>
    </source>
</evidence>
<evidence type="ECO:0000259" key="9">
    <source>
        <dbReference type="PROSITE" id="PS50280"/>
    </source>
</evidence>
<feature type="region of interest" description="Disordered" evidence="8">
    <location>
        <begin position="81"/>
        <end position="103"/>
    </location>
</feature>
<comment type="caution">
    <text evidence="12">The sequence shown here is derived from an EMBL/GenBank/DDBJ whole genome shotgun (WGS) entry which is preliminary data.</text>
</comment>
<dbReference type="PANTHER" id="PTHR46223:SF3">
    <property type="entry name" value="HISTONE-LYSINE N-METHYLTRANSFERASE SET-23"/>
    <property type="match status" value="1"/>
</dbReference>
<dbReference type="Pfam" id="PF00856">
    <property type="entry name" value="SET"/>
    <property type="match status" value="1"/>
</dbReference>
<dbReference type="SUPFAM" id="SSF82199">
    <property type="entry name" value="SET domain"/>
    <property type="match status" value="1"/>
</dbReference>
<dbReference type="Proteomes" id="UP001363622">
    <property type="component" value="Unassembled WGS sequence"/>
</dbReference>
<dbReference type="PROSITE" id="PS50867">
    <property type="entry name" value="PRE_SET"/>
    <property type="match status" value="1"/>
</dbReference>
<keyword evidence="5" id="KW-0949">S-adenosyl-L-methionine</keyword>
<feature type="compositionally biased region" description="Low complexity" evidence="8">
    <location>
        <begin position="92"/>
        <end position="103"/>
    </location>
</feature>
<sequence length="487" mass="54966">MLNQSSGVVQVPRRALNRGQVAEIVCHRANKDSEVEEYLIRWVAPAGDAAAIPLSWHSVAELATCVDKLQLYLDACRGTGSRVKGRNDTTKRQTQLQTQQQTQQDDAQVYNGIIKVVDGMTVAVPSTHPSIRRMDIRHVVTPSMLQAAKRANTTTAERMVWEEVLRRLEQIPGPKVSIVNDVDNSSPPLVFTFIDSNILGDGVHAAHEETITGCSKCRAHMGQGIGCEYSKLCDCLEYAAVNDTERMLAEERERWERIQRTGDGDTSGLPKKFPYFSSGPRTGCLVPFYLERRHPIYECNTKCKCGPGCKTRVVQHGRKVPLEIFKTSDGRGWGLRCKTSLRTGQFVDTYRGEIITDAEASRRERLAHDSKDSYLYSLDKFAETCGFEQEELYVIDGQFCGGPTRFLNHSCDPNCRQYVVSYNKHDPKVYEIAFFSTRDIEAGEELTFDYLDKEEGDEEDMDDGAGPGKERVKCRCGSRRCRKYLWL</sequence>
<evidence type="ECO:0000256" key="5">
    <source>
        <dbReference type="ARBA" id="ARBA00022691"/>
    </source>
</evidence>
<dbReference type="PROSITE" id="PS50280">
    <property type="entry name" value="SET"/>
    <property type="match status" value="1"/>
</dbReference>
<comment type="subcellular location">
    <subcellularLocation>
        <location evidence="1">Chromosome</location>
    </subcellularLocation>
</comment>
<evidence type="ECO:0000256" key="2">
    <source>
        <dbReference type="ARBA" id="ARBA00022454"/>
    </source>
</evidence>
<organism evidence="12 13">
    <name type="scientific">Phyllosticta citriasiana</name>
    <dbReference type="NCBI Taxonomy" id="595635"/>
    <lineage>
        <taxon>Eukaryota</taxon>
        <taxon>Fungi</taxon>
        <taxon>Dikarya</taxon>
        <taxon>Ascomycota</taxon>
        <taxon>Pezizomycotina</taxon>
        <taxon>Dothideomycetes</taxon>
        <taxon>Dothideomycetes incertae sedis</taxon>
        <taxon>Botryosphaeriales</taxon>
        <taxon>Phyllostictaceae</taxon>
        <taxon>Phyllosticta</taxon>
    </lineage>
</organism>
<keyword evidence="13" id="KW-1185">Reference proteome</keyword>
<evidence type="ECO:0000256" key="1">
    <source>
        <dbReference type="ARBA" id="ARBA00004286"/>
    </source>
</evidence>
<name>A0ABR1KBT1_9PEZI</name>
<dbReference type="Gene3D" id="2.170.270.10">
    <property type="entry name" value="SET domain"/>
    <property type="match status" value="1"/>
</dbReference>
<keyword evidence="4" id="KW-0808">Transferase</keyword>
<feature type="domain" description="SET" evidence="9">
    <location>
        <begin position="320"/>
        <end position="451"/>
    </location>
</feature>
<dbReference type="InterPro" id="IPR007728">
    <property type="entry name" value="Pre-SET_dom"/>
</dbReference>
<gene>
    <name evidence="12" type="ORF">IWZ03DRAFT_65742</name>
</gene>